<dbReference type="InterPro" id="IPR040452">
    <property type="entry name" value="SfsA_C"/>
</dbReference>
<keyword evidence="3" id="KW-1185">Reference proteome</keyword>
<dbReference type="AlphaFoldDB" id="A0A136WGH4"/>
<proteinExistence type="predicted"/>
<dbReference type="Gene3D" id="3.40.1350.60">
    <property type="match status" value="1"/>
</dbReference>
<sequence>MRGQYHKAIFLEEGKYRFLCTIIKEELREECYVSSSSKLSKYLSLENCKVLVSENKGNKLRTRYTLEAVECEGILYYVNFNRVNQLYEKYLLTNKIAKESIYREYTVDNMVKTDFFMESYGCIEVKSLLSSTSKIIYPDNASSRLERQLIKYIELLKRGTNVTFAFVSMSPSILDFEWQNVKEVVKLHFCKAVLLGLKIKAFSVVYEDNEFRITENMVLEQNIIKTMLF</sequence>
<name>A0A136WGH4_9FIRM</name>
<dbReference type="EMBL" id="LRVM01000002">
    <property type="protein sequence ID" value="KXL53614.1"/>
    <property type="molecule type" value="Genomic_DNA"/>
</dbReference>
<feature type="domain" description="Sugar fermentation stimulation protein C-terminal" evidence="1">
    <location>
        <begin position="83"/>
        <end position="208"/>
    </location>
</feature>
<organism evidence="2 3">
    <name type="scientific">Anaerotignum neopropionicum</name>
    <dbReference type="NCBI Taxonomy" id="36847"/>
    <lineage>
        <taxon>Bacteria</taxon>
        <taxon>Bacillati</taxon>
        <taxon>Bacillota</taxon>
        <taxon>Clostridia</taxon>
        <taxon>Lachnospirales</taxon>
        <taxon>Anaerotignaceae</taxon>
        <taxon>Anaerotignum</taxon>
    </lineage>
</organism>
<evidence type="ECO:0000313" key="3">
    <source>
        <dbReference type="Proteomes" id="UP000070539"/>
    </source>
</evidence>
<protein>
    <submittedName>
        <fullName evidence="2">Sugar fermentation stimulation protein A</fullName>
    </submittedName>
</protein>
<gene>
    <name evidence="2" type="primary">sfsA_1</name>
    <name evidence="2" type="ORF">CLNEO_08400</name>
</gene>
<dbReference type="RefSeq" id="WP_066084993.1">
    <property type="nucleotide sequence ID" value="NZ_LRVM01000002.1"/>
</dbReference>
<dbReference type="Pfam" id="PF03749">
    <property type="entry name" value="SfsA"/>
    <property type="match status" value="1"/>
</dbReference>
<dbReference type="Proteomes" id="UP000070539">
    <property type="component" value="Unassembled WGS sequence"/>
</dbReference>
<dbReference type="OrthoDB" id="2045492at2"/>
<evidence type="ECO:0000259" key="1">
    <source>
        <dbReference type="Pfam" id="PF03749"/>
    </source>
</evidence>
<dbReference type="STRING" id="36847.CLNEO_08400"/>
<accession>A0A136WGH4</accession>
<evidence type="ECO:0000313" key="2">
    <source>
        <dbReference type="EMBL" id="KXL53614.1"/>
    </source>
</evidence>
<reference evidence="2 3" key="1">
    <citation type="submission" date="2016-01" db="EMBL/GenBank/DDBJ databases">
        <title>Genome sequence of Clostridium neopropionicum X4, DSM-3847.</title>
        <authorList>
            <person name="Poehlein A."/>
            <person name="Beck M.H."/>
            <person name="Bengelsdorf F.R."/>
            <person name="Daniel R."/>
            <person name="Duerre P."/>
        </authorList>
    </citation>
    <scope>NUCLEOTIDE SEQUENCE [LARGE SCALE GENOMIC DNA]</scope>
    <source>
        <strain evidence="2 3">DSM-3847</strain>
    </source>
</reference>
<dbReference type="Gene3D" id="2.40.50.580">
    <property type="match status" value="1"/>
</dbReference>
<comment type="caution">
    <text evidence="2">The sequence shown here is derived from an EMBL/GenBank/DDBJ whole genome shotgun (WGS) entry which is preliminary data.</text>
</comment>